<organism evidence="1 2">
    <name type="scientific">Pelagicoccus mobilis</name>
    <dbReference type="NCBI Taxonomy" id="415221"/>
    <lineage>
        <taxon>Bacteria</taxon>
        <taxon>Pseudomonadati</taxon>
        <taxon>Verrucomicrobiota</taxon>
        <taxon>Opitutia</taxon>
        <taxon>Puniceicoccales</taxon>
        <taxon>Pelagicoccaceae</taxon>
        <taxon>Pelagicoccus</taxon>
    </lineage>
</organism>
<dbReference type="RefSeq" id="WP_200354748.1">
    <property type="nucleotide sequence ID" value="NZ_JAENIL010000010.1"/>
</dbReference>
<name>A0A934VKC8_9BACT</name>
<dbReference type="EMBL" id="JAENIL010000010">
    <property type="protein sequence ID" value="MBK1876531.1"/>
    <property type="molecule type" value="Genomic_DNA"/>
</dbReference>
<protein>
    <submittedName>
        <fullName evidence="1">Prepilin-type N-terminal cleavage/methylation domain-containing protein</fullName>
    </submittedName>
</protein>
<comment type="caution">
    <text evidence="1">The sequence shown here is derived from an EMBL/GenBank/DDBJ whole genome shotgun (WGS) entry which is preliminary data.</text>
</comment>
<gene>
    <name evidence="1" type="ORF">JIN87_06595</name>
</gene>
<sequence length="327" mass="36109">MNMVNGKKAFTLMEMIVSLAITSVIALFVFSFSSSLAELWRNSESGVSTELDAQIALDRIVKDFESAIFQERGVPMLAVTAIPKSVEDGFDVSFSGRWQTESTEGTGNPVDAHLRASGLHFDPENHRYGYAGVWLRFFSAAPNLNAIGYQIVRRPAFTSSSEPRYLLHRAVVRQDNTLEAGFDITSTAYNAAPSSDISAGVVESPWLTNVLLEDVVDFGIRMYVFDESFNGNDDAPKGLRLIFPSANNVDLDSNETEHLASTHAESAFSTNYPDVVEIYLRVLDDAGARSLIYSEEVEAGEPYETLIGQHGRVYRRMVRLPGKESAL</sequence>
<evidence type="ECO:0000313" key="2">
    <source>
        <dbReference type="Proteomes" id="UP000617628"/>
    </source>
</evidence>
<dbReference type="InterPro" id="IPR012902">
    <property type="entry name" value="N_methyl_site"/>
</dbReference>
<dbReference type="Proteomes" id="UP000617628">
    <property type="component" value="Unassembled WGS sequence"/>
</dbReference>
<reference evidence="1" key="1">
    <citation type="submission" date="2021-01" db="EMBL/GenBank/DDBJ databases">
        <title>Modified the classification status of verrucomicrobia.</title>
        <authorList>
            <person name="Feng X."/>
        </authorList>
    </citation>
    <scope>NUCLEOTIDE SEQUENCE</scope>
    <source>
        <strain evidence="1">KCTC 13126</strain>
    </source>
</reference>
<dbReference type="AlphaFoldDB" id="A0A934VKC8"/>
<accession>A0A934VKC8</accession>
<proteinExistence type="predicted"/>
<dbReference type="Pfam" id="PF07963">
    <property type="entry name" value="N_methyl"/>
    <property type="match status" value="1"/>
</dbReference>
<keyword evidence="2" id="KW-1185">Reference proteome</keyword>
<dbReference type="NCBIfam" id="TIGR02532">
    <property type="entry name" value="IV_pilin_GFxxxE"/>
    <property type="match status" value="1"/>
</dbReference>
<evidence type="ECO:0000313" key="1">
    <source>
        <dbReference type="EMBL" id="MBK1876531.1"/>
    </source>
</evidence>